<keyword evidence="1" id="KW-0808">Transferase</keyword>
<evidence type="ECO:0000313" key="1">
    <source>
        <dbReference type="EMBL" id="VFS19718.1"/>
    </source>
</evidence>
<keyword evidence="1" id="KW-0328">Glycosyltransferase</keyword>
<protein>
    <submittedName>
        <fullName evidence="1">Glucans biosynthesis glucosyltransferase H</fullName>
        <ecNumber evidence="1">2.4.1.-</ecNumber>
    </submittedName>
</protein>
<dbReference type="EMBL" id="CAADIW010000008">
    <property type="protein sequence ID" value="VFS19718.1"/>
    <property type="molecule type" value="Genomic_DNA"/>
</dbReference>
<dbReference type="EC" id="2.4.1.-" evidence="1"/>
<reference evidence="1 2" key="1">
    <citation type="submission" date="2019-03" db="EMBL/GenBank/DDBJ databases">
        <authorList>
            <consortium name="Pathogen Informatics"/>
        </authorList>
    </citation>
    <scope>NUCLEOTIDE SEQUENCE [LARGE SCALE GENOMIC DNA]</scope>
    <source>
        <strain evidence="1 2">NCTC12126</strain>
    </source>
</reference>
<dbReference type="GO" id="GO:0016757">
    <property type="term" value="F:glycosyltransferase activity"/>
    <property type="evidence" value="ECO:0007669"/>
    <property type="project" value="UniProtKB-KW"/>
</dbReference>
<name>A0A484X6Q8_9ENTR</name>
<proteinExistence type="predicted"/>
<sequence>MNNTTEYIDAMPLTDIEKAALPRSDIQAVHAALDGEHRHFTREDDSPLGSVKMRLERTWPDSLAEGQAD</sequence>
<organism evidence="1 2">
    <name type="scientific">Enterobacter cancerogenus</name>
    <dbReference type="NCBI Taxonomy" id="69218"/>
    <lineage>
        <taxon>Bacteria</taxon>
        <taxon>Pseudomonadati</taxon>
        <taxon>Pseudomonadota</taxon>
        <taxon>Gammaproteobacteria</taxon>
        <taxon>Enterobacterales</taxon>
        <taxon>Enterobacteriaceae</taxon>
        <taxon>Enterobacter</taxon>
        <taxon>Enterobacter cloacae complex</taxon>
    </lineage>
</organism>
<dbReference type="AlphaFoldDB" id="A0A484X6Q8"/>
<gene>
    <name evidence="1" type="primary">mdoH_5</name>
    <name evidence="1" type="ORF">NCTC12126_01789</name>
</gene>
<accession>A0A484X6Q8</accession>
<evidence type="ECO:0000313" key="2">
    <source>
        <dbReference type="Proteomes" id="UP000351155"/>
    </source>
</evidence>
<dbReference type="Proteomes" id="UP000351155">
    <property type="component" value="Unassembled WGS sequence"/>
</dbReference>